<evidence type="ECO:0000259" key="1">
    <source>
        <dbReference type="PROSITE" id="PS51671"/>
    </source>
</evidence>
<dbReference type="AlphaFoldDB" id="A0A1C7I7T9"/>
<dbReference type="Proteomes" id="UP000092574">
    <property type="component" value="Chromosome"/>
</dbReference>
<organism evidence="2 3">
    <name type="scientific">Blautia pseudococcoides</name>
    <dbReference type="NCBI Taxonomy" id="1796616"/>
    <lineage>
        <taxon>Bacteria</taxon>
        <taxon>Bacillati</taxon>
        <taxon>Bacillota</taxon>
        <taxon>Clostridia</taxon>
        <taxon>Lachnospirales</taxon>
        <taxon>Lachnospiraceae</taxon>
        <taxon>Blautia</taxon>
    </lineage>
</organism>
<dbReference type="STRING" id="1796616.A4V09_03490"/>
<dbReference type="PANTHER" id="PTHR40099">
    <property type="entry name" value="ACETOLACTATE SYNTHASE, SMALL SUBUNIT"/>
    <property type="match status" value="1"/>
</dbReference>
<dbReference type="InterPro" id="IPR002912">
    <property type="entry name" value="ACT_dom"/>
</dbReference>
<feature type="domain" description="ACT" evidence="1">
    <location>
        <begin position="5"/>
        <end position="79"/>
    </location>
</feature>
<keyword evidence="3" id="KW-1185">Reference proteome</keyword>
<dbReference type="Gene3D" id="3.30.2130.10">
    <property type="entry name" value="VC0802-like"/>
    <property type="match status" value="1"/>
</dbReference>
<accession>A0A1C7I7T9</accession>
<dbReference type="InterPro" id="IPR045865">
    <property type="entry name" value="ACT-like_dom_sf"/>
</dbReference>
<dbReference type="PANTHER" id="PTHR40099:SF1">
    <property type="entry name" value="ACETOLACTATE SYNTHASE, SMALL SUBUNIT"/>
    <property type="match status" value="1"/>
</dbReference>
<dbReference type="OrthoDB" id="9790662at2"/>
<dbReference type="RefSeq" id="WP_065541127.1">
    <property type="nucleotide sequence ID" value="NZ_CP015405.2"/>
</dbReference>
<dbReference type="SUPFAM" id="SSF55021">
    <property type="entry name" value="ACT-like"/>
    <property type="match status" value="2"/>
</dbReference>
<sequence>MTVKQISVFVENKPGMLAELANALNENKINMRALSLAETKDFGIIRLILDDPFNAVRVLKDCGYICSITKVLAIAISNKPGSLGKVMQILGDDQINVEYTYAFTAGVKDKACMILRVGDNEKAIEALTKNGVKPLCQDDLDELYK</sequence>
<gene>
    <name evidence="2" type="ORF">A4V09_03490</name>
</gene>
<dbReference type="CDD" id="cd04882">
    <property type="entry name" value="ACT_Bt0572_2"/>
    <property type="match status" value="1"/>
</dbReference>
<dbReference type="KEGG" id="byl:A4V09_03490"/>
<proteinExistence type="predicted"/>
<dbReference type="Pfam" id="PF19571">
    <property type="entry name" value="ACT_8"/>
    <property type="match status" value="1"/>
</dbReference>
<dbReference type="InterPro" id="IPR045739">
    <property type="entry name" value="ACT_dom_pair"/>
</dbReference>
<evidence type="ECO:0000313" key="3">
    <source>
        <dbReference type="Proteomes" id="UP000092574"/>
    </source>
</evidence>
<evidence type="ECO:0000313" key="2">
    <source>
        <dbReference type="EMBL" id="ANU74903.1"/>
    </source>
</evidence>
<dbReference type="EMBL" id="CP015405">
    <property type="protein sequence ID" value="ANU74903.1"/>
    <property type="molecule type" value="Genomic_DNA"/>
</dbReference>
<name>A0A1C7I7T9_9FIRM</name>
<dbReference type="PROSITE" id="PS51671">
    <property type="entry name" value="ACT"/>
    <property type="match status" value="1"/>
</dbReference>
<dbReference type="CDD" id="cd04908">
    <property type="entry name" value="ACT_Bt0572_1"/>
    <property type="match status" value="1"/>
</dbReference>
<reference evidence="2" key="1">
    <citation type="submission" date="2017-04" db="EMBL/GenBank/DDBJ databases">
        <title>Complete Genome Sequences of Twelve Strains of a Stable Defined Moderately Diverse Mouse Microbiota 2 (sDMDMm2).</title>
        <authorList>
            <person name="Uchimura Y."/>
            <person name="Wyss M."/>
            <person name="Brugiroux S."/>
            <person name="Limenitakis J.P."/>
            <person name="Stecher B."/>
            <person name="McCoy K.D."/>
            <person name="Macpherson A.J."/>
        </authorList>
    </citation>
    <scope>NUCLEOTIDE SEQUENCE</scope>
    <source>
        <strain evidence="2">YL58</strain>
    </source>
</reference>
<protein>
    <submittedName>
        <fullName evidence="2">Acetolactate synthase</fullName>
    </submittedName>
</protein>